<comment type="caution">
    <text evidence="1">The sequence shown here is derived from an EMBL/GenBank/DDBJ whole genome shotgun (WGS) entry which is preliminary data.</text>
</comment>
<dbReference type="GO" id="GO:0016740">
    <property type="term" value="F:transferase activity"/>
    <property type="evidence" value="ECO:0007669"/>
    <property type="project" value="UniProtKB-KW"/>
</dbReference>
<proteinExistence type="predicted"/>
<evidence type="ECO:0000313" key="1">
    <source>
        <dbReference type="EMBL" id="EKC50990.1"/>
    </source>
</evidence>
<protein>
    <submittedName>
        <fullName evidence="1">Transferase hexapeptide repeat protein</fullName>
    </submittedName>
</protein>
<organism evidence="1">
    <name type="scientific">human gut metagenome</name>
    <dbReference type="NCBI Taxonomy" id="408170"/>
    <lineage>
        <taxon>unclassified sequences</taxon>
        <taxon>metagenomes</taxon>
        <taxon>organismal metagenomes</taxon>
    </lineage>
</organism>
<sequence>MRLGLLLAVLFSVPKSIYVNFKLLSIKQAIKFPMLVHYNTELDSLSGHIIIAGSPRPLSIKYGFTGSFGMGGQII</sequence>
<gene>
    <name evidence="1" type="ORF">OBE_13831</name>
</gene>
<reference evidence="1" key="1">
    <citation type="journal article" date="2013" name="Environ. Microbiol.">
        <title>Microbiota from the distal guts of lean and obese adolescents exhibit partial functional redundancy besides clear differences in community structure.</title>
        <authorList>
            <person name="Ferrer M."/>
            <person name="Ruiz A."/>
            <person name="Lanza F."/>
            <person name="Haange S.B."/>
            <person name="Oberbach A."/>
            <person name="Till H."/>
            <person name="Bargiela R."/>
            <person name="Campoy C."/>
            <person name="Segura M.T."/>
            <person name="Richter M."/>
            <person name="von Bergen M."/>
            <person name="Seifert J."/>
            <person name="Suarez A."/>
        </authorList>
    </citation>
    <scope>NUCLEOTIDE SEQUENCE</scope>
</reference>
<name>K1SB71_9ZZZZ</name>
<dbReference type="AlphaFoldDB" id="K1SB71"/>
<keyword evidence="1" id="KW-0808">Transferase</keyword>
<accession>K1SB71</accession>
<dbReference type="EMBL" id="AJWZ01009552">
    <property type="protein sequence ID" value="EKC50990.1"/>
    <property type="molecule type" value="Genomic_DNA"/>
</dbReference>